<dbReference type="RefSeq" id="WP_213365868.1">
    <property type="nucleotide sequence ID" value="NZ_BSFM01000005.1"/>
</dbReference>
<evidence type="ECO:0000313" key="3">
    <source>
        <dbReference type="Proteomes" id="UP001143330"/>
    </source>
</evidence>
<gene>
    <name evidence="2" type="ORF">GCM10017653_12210</name>
</gene>
<dbReference type="PANTHER" id="PTHR30367:SF12">
    <property type="entry name" value="P-HYDROXYBENZOIC ACID EFFLUX PUMP SUBUNIT AAEA"/>
    <property type="match status" value="1"/>
</dbReference>
<keyword evidence="1" id="KW-0175">Coiled coil</keyword>
<dbReference type="Gene3D" id="1.10.287.470">
    <property type="entry name" value="Helix hairpin bin"/>
    <property type="match status" value="1"/>
</dbReference>
<comment type="caution">
    <text evidence="2">The sequence shown here is derived from an EMBL/GenBank/DDBJ whole genome shotgun (WGS) entry which is preliminary data.</text>
</comment>
<dbReference type="InterPro" id="IPR050393">
    <property type="entry name" value="MFP_Efflux_Pump"/>
</dbReference>
<reference evidence="2" key="1">
    <citation type="journal article" date="2014" name="Int. J. Syst. Evol. Microbiol.">
        <title>Complete genome sequence of Corynebacterium casei LMG S-19264T (=DSM 44701T), isolated from a smear-ripened cheese.</title>
        <authorList>
            <consortium name="US DOE Joint Genome Institute (JGI-PGF)"/>
            <person name="Walter F."/>
            <person name="Albersmeier A."/>
            <person name="Kalinowski J."/>
            <person name="Ruckert C."/>
        </authorList>
    </citation>
    <scope>NUCLEOTIDE SEQUENCE</scope>
    <source>
        <strain evidence="2">VKM B-2789</strain>
    </source>
</reference>
<reference evidence="2" key="2">
    <citation type="submission" date="2023-01" db="EMBL/GenBank/DDBJ databases">
        <authorList>
            <person name="Sun Q."/>
            <person name="Evtushenko L."/>
        </authorList>
    </citation>
    <scope>NUCLEOTIDE SEQUENCE</scope>
    <source>
        <strain evidence="2">VKM B-2789</strain>
    </source>
</reference>
<dbReference type="Proteomes" id="UP001143330">
    <property type="component" value="Unassembled WGS sequence"/>
</dbReference>
<sequence>MLELMLCSMLTVLPDYLYRRFGQGKRFGHEITLYSVWYELRWGITTCLMLTVSLITVIFYHHPSSTNVTAYFRTVSILPETIGRVAEVYVGVSDDVTKGQPILRLDSSAQETAVETARRRIDEIDAAKVVAGSDIAAAEGQIVQATESLQQARDELATKQELVARNADVVTRREIERLQNVVDGREGGLAAALAAKEAAQSRLTALLPAQKASAEAELAQAEATLAKTVVRAGVDGRVEQFTLRVGDLVNPMIRSAGLLIPADAGRERLIAGFGQIEAQVMKPGMVAEATCISKPWVIIPMVVTGVQEFIAAGQVRVGEQLIDAQQAVQPGTITVILEPLYEGGLDGVPPGSSCIANAYSSNHDRLAAGGVGTVQWLYLHMVDTVALVHALLLRLQALILPIQTLVFSGGH</sequence>
<protein>
    <recommendedName>
        <fullName evidence="4">Secretion protein HlyD</fullName>
    </recommendedName>
</protein>
<dbReference type="SUPFAM" id="SSF111369">
    <property type="entry name" value="HlyD-like secretion proteins"/>
    <property type="match status" value="1"/>
</dbReference>
<organism evidence="2 3">
    <name type="scientific">Ancylobacter defluvii</name>
    <dbReference type="NCBI Taxonomy" id="1282440"/>
    <lineage>
        <taxon>Bacteria</taxon>
        <taxon>Pseudomonadati</taxon>
        <taxon>Pseudomonadota</taxon>
        <taxon>Alphaproteobacteria</taxon>
        <taxon>Hyphomicrobiales</taxon>
        <taxon>Xanthobacteraceae</taxon>
        <taxon>Ancylobacter</taxon>
    </lineage>
</organism>
<dbReference type="PANTHER" id="PTHR30367">
    <property type="entry name" value="P-HYDROXYBENZOIC ACID EFFLUX PUMP SUBUNIT AAEA-RELATED"/>
    <property type="match status" value="1"/>
</dbReference>
<evidence type="ECO:0000313" key="2">
    <source>
        <dbReference type="EMBL" id="GLK83152.1"/>
    </source>
</evidence>
<dbReference type="EMBL" id="BSFM01000005">
    <property type="protein sequence ID" value="GLK83152.1"/>
    <property type="molecule type" value="Genomic_DNA"/>
</dbReference>
<dbReference type="Gene3D" id="2.40.50.100">
    <property type="match status" value="1"/>
</dbReference>
<evidence type="ECO:0000256" key="1">
    <source>
        <dbReference type="SAM" id="Coils"/>
    </source>
</evidence>
<dbReference type="AlphaFoldDB" id="A0A9W6JTU0"/>
<name>A0A9W6JTU0_9HYPH</name>
<proteinExistence type="predicted"/>
<feature type="coiled-coil region" evidence="1">
    <location>
        <begin position="135"/>
        <end position="162"/>
    </location>
</feature>
<keyword evidence="3" id="KW-1185">Reference proteome</keyword>
<evidence type="ECO:0008006" key="4">
    <source>
        <dbReference type="Google" id="ProtNLM"/>
    </source>
</evidence>
<accession>A0A9W6JTU0</accession>